<dbReference type="EMBL" id="APWK03000150">
    <property type="protein sequence ID" value="PHH50087.1"/>
    <property type="molecule type" value="Genomic_DNA"/>
</dbReference>
<accession>A0A2C5WVP8</accession>
<reference evidence="3 4" key="2">
    <citation type="journal article" date="2013" name="IMA Fungus">
        <title>IMA Genome-F 1: Ceratocystis fimbriata: Draft nuclear genome sequence for the plant pathogen, Ceratocystis fimbriata.</title>
        <authorList>
            <person name="Wilken P.M."/>
            <person name="Steenkamp E.T."/>
            <person name="Wingfield M.J."/>
            <person name="de Beer Z.W."/>
            <person name="Wingfield B.D."/>
        </authorList>
    </citation>
    <scope>NUCLEOTIDE SEQUENCE [LARGE SCALE GENOMIC DNA]</scope>
    <source>
        <strain evidence="3 4">CBS 114723</strain>
    </source>
</reference>
<keyword evidence="2" id="KW-0472">Membrane</keyword>
<feature type="region of interest" description="Disordered" evidence="1">
    <location>
        <begin position="276"/>
        <end position="297"/>
    </location>
</feature>
<sequence>MVFVDRYQAYAQLYDLDLEPASLIAVWVAQLFLMGPYLALLLSLVSREQEELAGAELSSIWITANIGLPIVAIILVGCEIWHYISLTLTTRVMSLFYGIRAAWGFIIVLFQTILPTTVVGIPYGLCVGAILIFSLCSGMASMKFALLGSHDEIDEFFDSEGCIYFQGRDLHCSCGKSLSSFASVTDVEKGKVDPDKVHGWVLSTKAPANEDSSAPPPYANQQQMQQKMSPRQSTLGAPMGKAPAGIAPLAWSSVVAAHTNYSMKLDDVLEEARARKNMARTQAKNAQKDIAGDRKAE</sequence>
<evidence type="ECO:0000256" key="1">
    <source>
        <dbReference type="SAM" id="MobiDB-lite"/>
    </source>
</evidence>
<protein>
    <submittedName>
        <fullName evidence="3">Uncharacterized protein</fullName>
    </submittedName>
</protein>
<organism evidence="3 4">
    <name type="scientific">Ceratocystis fimbriata CBS 114723</name>
    <dbReference type="NCBI Taxonomy" id="1035309"/>
    <lineage>
        <taxon>Eukaryota</taxon>
        <taxon>Fungi</taxon>
        <taxon>Dikarya</taxon>
        <taxon>Ascomycota</taxon>
        <taxon>Pezizomycotina</taxon>
        <taxon>Sordariomycetes</taxon>
        <taxon>Hypocreomycetidae</taxon>
        <taxon>Microascales</taxon>
        <taxon>Ceratocystidaceae</taxon>
        <taxon>Ceratocystis</taxon>
    </lineage>
</organism>
<feature type="transmembrane region" description="Helical" evidence="2">
    <location>
        <begin position="95"/>
        <end position="114"/>
    </location>
</feature>
<keyword evidence="2" id="KW-1133">Transmembrane helix</keyword>
<feature type="transmembrane region" description="Helical" evidence="2">
    <location>
        <begin position="60"/>
        <end position="83"/>
    </location>
</feature>
<proteinExistence type="predicted"/>
<reference evidence="3 4" key="1">
    <citation type="journal article" date="2013" name="Fungal Biol.">
        <title>Analysis of microsatellite markers in the genome of the plant pathogen Ceratocystis fimbriata.</title>
        <authorList>
            <person name="Simpson M.C."/>
            <person name="Wilken P.M."/>
            <person name="Coetzee M.P."/>
            <person name="Wingfield M.J."/>
            <person name="Wingfield B.D."/>
        </authorList>
    </citation>
    <scope>NUCLEOTIDE SEQUENCE [LARGE SCALE GENOMIC DNA]</scope>
    <source>
        <strain evidence="3 4">CBS 114723</strain>
    </source>
</reference>
<evidence type="ECO:0000313" key="4">
    <source>
        <dbReference type="Proteomes" id="UP000222788"/>
    </source>
</evidence>
<dbReference type="AlphaFoldDB" id="A0A2C5WVP8"/>
<comment type="caution">
    <text evidence="3">The sequence shown here is derived from an EMBL/GenBank/DDBJ whole genome shotgun (WGS) entry which is preliminary data.</text>
</comment>
<dbReference type="Proteomes" id="UP000222788">
    <property type="component" value="Unassembled WGS sequence"/>
</dbReference>
<feature type="transmembrane region" description="Helical" evidence="2">
    <location>
        <begin position="120"/>
        <end position="140"/>
    </location>
</feature>
<feature type="region of interest" description="Disordered" evidence="1">
    <location>
        <begin position="206"/>
        <end position="241"/>
    </location>
</feature>
<feature type="compositionally biased region" description="Basic and acidic residues" evidence="1">
    <location>
        <begin position="286"/>
        <end position="297"/>
    </location>
</feature>
<keyword evidence="4" id="KW-1185">Reference proteome</keyword>
<name>A0A2C5WVP8_9PEZI</name>
<evidence type="ECO:0000256" key="2">
    <source>
        <dbReference type="SAM" id="Phobius"/>
    </source>
</evidence>
<gene>
    <name evidence="3" type="ORF">CFIMG_006396RA</name>
</gene>
<feature type="transmembrane region" description="Helical" evidence="2">
    <location>
        <begin position="21"/>
        <end position="40"/>
    </location>
</feature>
<evidence type="ECO:0000313" key="3">
    <source>
        <dbReference type="EMBL" id="PHH50087.1"/>
    </source>
</evidence>
<keyword evidence="2" id="KW-0812">Transmembrane</keyword>